<organism evidence="2 3">
    <name type="scientific">Cladonia borealis</name>
    <dbReference type="NCBI Taxonomy" id="184061"/>
    <lineage>
        <taxon>Eukaryota</taxon>
        <taxon>Fungi</taxon>
        <taxon>Dikarya</taxon>
        <taxon>Ascomycota</taxon>
        <taxon>Pezizomycotina</taxon>
        <taxon>Lecanoromycetes</taxon>
        <taxon>OSLEUM clade</taxon>
        <taxon>Lecanoromycetidae</taxon>
        <taxon>Lecanorales</taxon>
        <taxon>Lecanorineae</taxon>
        <taxon>Cladoniaceae</taxon>
        <taxon>Cladonia</taxon>
    </lineage>
</organism>
<proteinExistence type="predicted"/>
<name>A0AA39R5K0_9LECA</name>
<comment type="caution">
    <text evidence="2">The sequence shown here is derived from an EMBL/GenBank/DDBJ whole genome shotgun (WGS) entry which is preliminary data.</text>
</comment>
<reference evidence="2" key="1">
    <citation type="submission" date="2023-03" db="EMBL/GenBank/DDBJ databases">
        <title>Complete genome of Cladonia borealis.</title>
        <authorList>
            <person name="Park H."/>
        </authorList>
    </citation>
    <scope>NUCLEOTIDE SEQUENCE</scope>
    <source>
        <strain evidence="2">ANT050790</strain>
    </source>
</reference>
<feature type="compositionally biased region" description="Basic residues" evidence="1">
    <location>
        <begin position="1"/>
        <end position="10"/>
    </location>
</feature>
<evidence type="ECO:0000313" key="2">
    <source>
        <dbReference type="EMBL" id="KAK0514054.1"/>
    </source>
</evidence>
<feature type="region of interest" description="Disordered" evidence="1">
    <location>
        <begin position="1"/>
        <end position="42"/>
    </location>
</feature>
<gene>
    <name evidence="2" type="ORF">JMJ35_003776</name>
</gene>
<dbReference type="AlphaFoldDB" id="A0AA39R5K0"/>
<evidence type="ECO:0000256" key="1">
    <source>
        <dbReference type="SAM" id="MobiDB-lite"/>
    </source>
</evidence>
<dbReference type="EMBL" id="JAFEKC020000006">
    <property type="protein sequence ID" value="KAK0514054.1"/>
    <property type="molecule type" value="Genomic_DNA"/>
</dbReference>
<feature type="compositionally biased region" description="Pro residues" evidence="1">
    <location>
        <begin position="25"/>
        <end position="38"/>
    </location>
</feature>
<keyword evidence="3" id="KW-1185">Reference proteome</keyword>
<evidence type="ECO:0000313" key="3">
    <source>
        <dbReference type="Proteomes" id="UP001166286"/>
    </source>
</evidence>
<dbReference type="Proteomes" id="UP001166286">
    <property type="component" value="Unassembled WGS sequence"/>
</dbReference>
<protein>
    <submittedName>
        <fullName evidence="2">Uncharacterized protein</fullName>
    </submittedName>
</protein>
<accession>A0AA39R5K0</accession>
<feature type="compositionally biased region" description="Polar residues" evidence="1">
    <location>
        <begin position="117"/>
        <end position="127"/>
    </location>
</feature>
<feature type="region of interest" description="Disordered" evidence="1">
    <location>
        <begin position="117"/>
        <end position="148"/>
    </location>
</feature>
<sequence>MSTPTHHKAHQNPQPYPSPSSSSPSPLPPTTNPSPPSTPNLTILPCTPSSLPYLLPLLTTTIPLNPFTALMLKPPHNTNPTAHKTLATWLYTAALHDPRAKIIALVAVEDQNEPTIRHNNSTEEQSPTPEPATGSPPGKNRPQQKKPHARVLGIAWLQHFLPHEESSTRYPLSPHKPIPPIINTKSYARALKLLYTHRETCVGAQGGWYIRHIAAGSEDAICHLLEYVGEMFGRGGRDEIDGRDGEEVLFWQAPPFRNAGGLYERMGWRWGICGGRVVEGAEGAGEGLDWVGWVSRGMEDGGE</sequence>